<feature type="region of interest" description="Disordered" evidence="1">
    <location>
        <begin position="47"/>
        <end position="75"/>
    </location>
</feature>
<keyword evidence="2" id="KW-1133">Transmembrane helix</keyword>
<dbReference type="Proteomes" id="UP000641853">
    <property type="component" value="Unassembled WGS sequence"/>
</dbReference>
<proteinExistence type="predicted"/>
<evidence type="ECO:0000256" key="1">
    <source>
        <dbReference type="SAM" id="MobiDB-lite"/>
    </source>
</evidence>
<name>A0A8H6R1Y1_9EURO</name>
<keyword evidence="4" id="KW-1185">Reference proteome</keyword>
<gene>
    <name evidence="3" type="ORF">CNMCM7691_001852</name>
</gene>
<keyword evidence="2" id="KW-0812">Transmembrane</keyword>
<dbReference type="EMBL" id="JACBAG010001781">
    <property type="protein sequence ID" value="KAF7182372.1"/>
    <property type="molecule type" value="Genomic_DNA"/>
</dbReference>
<feature type="compositionally biased region" description="Polar residues" evidence="1">
    <location>
        <begin position="146"/>
        <end position="162"/>
    </location>
</feature>
<comment type="caution">
    <text evidence="3">The sequence shown here is derived from an EMBL/GenBank/DDBJ whole genome shotgun (WGS) entry which is preliminary data.</text>
</comment>
<protein>
    <submittedName>
        <fullName evidence="3">Uncharacterized protein</fullName>
    </submittedName>
</protein>
<dbReference type="AlphaFoldDB" id="A0A8H6R1Y1"/>
<feature type="region of interest" description="Disordered" evidence="1">
    <location>
        <begin position="137"/>
        <end position="215"/>
    </location>
</feature>
<evidence type="ECO:0000313" key="3">
    <source>
        <dbReference type="EMBL" id="KAF7182372.1"/>
    </source>
</evidence>
<evidence type="ECO:0000256" key="2">
    <source>
        <dbReference type="SAM" id="Phobius"/>
    </source>
</evidence>
<organism evidence="3 4">
    <name type="scientific">Aspergillus felis</name>
    <dbReference type="NCBI Taxonomy" id="1287682"/>
    <lineage>
        <taxon>Eukaryota</taxon>
        <taxon>Fungi</taxon>
        <taxon>Dikarya</taxon>
        <taxon>Ascomycota</taxon>
        <taxon>Pezizomycotina</taxon>
        <taxon>Eurotiomycetes</taxon>
        <taxon>Eurotiomycetidae</taxon>
        <taxon>Eurotiales</taxon>
        <taxon>Aspergillaceae</taxon>
        <taxon>Aspergillus</taxon>
        <taxon>Aspergillus subgen. Fumigati</taxon>
    </lineage>
</organism>
<sequence length="215" mass="22110">MANSSEVWLTFDATIFAVALCGCVLLLAVMRSPVLKEIFRHRHRSAWPSRPSATNSGSSKLAYGHPPASKPPSAASSSTGYAGAIFTSEFSGQEPIASGLAGSGFGPKLITGSIKDPKACLDILFLLAPTLALRALPSSGRPASCRHSTSSPATGGRSSSPAPTRGCQPCKPPFNRYAGASASVSQPRAGSARHRGASSLPAPKKRAKLSPGQLV</sequence>
<accession>A0A8H6R1Y1</accession>
<reference evidence="3" key="1">
    <citation type="submission" date="2020-06" db="EMBL/GenBank/DDBJ databases">
        <title>Draft genome sequences of strains closely related to Aspergillus parafelis and Aspergillus hiratsukae.</title>
        <authorList>
            <person name="Dos Santos R.A.C."/>
            <person name="Rivero-Menendez O."/>
            <person name="Steenwyk J.L."/>
            <person name="Mead M.E."/>
            <person name="Goldman G.H."/>
            <person name="Alastruey-Izquierdo A."/>
            <person name="Rokas A."/>
        </authorList>
    </citation>
    <scope>NUCLEOTIDE SEQUENCE</scope>
    <source>
        <strain evidence="3">CNM-CM7691</strain>
    </source>
</reference>
<evidence type="ECO:0000313" key="4">
    <source>
        <dbReference type="Proteomes" id="UP000641853"/>
    </source>
</evidence>
<keyword evidence="2" id="KW-0472">Membrane</keyword>
<feature type="transmembrane region" description="Helical" evidence="2">
    <location>
        <begin position="13"/>
        <end position="34"/>
    </location>
</feature>